<dbReference type="CDD" id="cd00037">
    <property type="entry name" value="CLECT"/>
    <property type="match status" value="1"/>
</dbReference>
<dbReference type="Proteomes" id="UP001153148">
    <property type="component" value="Unassembled WGS sequence"/>
</dbReference>
<keyword evidence="4" id="KW-1185">Reference proteome</keyword>
<dbReference type="PROSITE" id="PS50041">
    <property type="entry name" value="C_TYPE_LECTIN_2"/>
    <property type="match status" value="1"/>
</dbReference>
<protein>
    <recommendedName>
        <fullName evidence="2">C-type lectin domain-containing protein</fullName>
    </recommendedName>
</protein>
<dbReference type="InterPro" id="IPR016187">
    <property type="entry name" value="CTDL_fold"/>
</dbReference>
<feature type="region of interest" description="Disordered" evidence="1">
    <location>
        <begin position="1"/>
        <end position="35"/>
    </location>
</feature>
<organism evidence="3 4">
    <name type="scientific">Timema podura</name>
    <name type="common">Walking stick</name>
    <dbReference type="NCBI Taxonomy" id="61482"/>
    <lineage>
        <taxon>Eukaryota</taxon>
        <taxon>Metazoa</taxon>
        <taxon>Ecdysozoa</taxon>
        <taxon>Arthropoda</taxon>
        <taxon>Hexapoda</taxon>
        <taxon>Insecta</taxon>
        <taxon>Pterygota</taxon>
        <taxon>Neoptera</taxon>
        <taxon>Polyneoptera</taxon>
        <taxon>Phasmatodea</taxon>
        <taxon>Timematodea</taxon>
        <taxon>Timematoidea</taxon>
        <taxon>Timematidae</taxon>
        <taxon>Timema</taxon>
    </lineage>
</organism>
<dbReference type="SUPFAM" id="SSF56436">
    <property type="entry name" value="C-type lectin-like"/>
    <property type="match status" value="1"/>
</dbReference>
<proteinExistence type="predicted"/>
<evidence type="ECO:0000259" key="2">
    <source>
        <dbReference type="PROSITE" id="PS50041"/>
    </source>
</evidence>
<dbReference type="InterPro" id="IPR016186">
    <property type="entry name" value="C-type_lectin-like/link_sf"/>
</dbReference>
<accession>A0ABN7PPR9</accession>
<evidence type="ECO:0000256" key="1">
    <source>
        <dbReference type="SAM" id="MobiDB-lite"/>
    </source>
</evidence>
<evidence type="ECO:0000313" key="3">
    <source>
        <dbReference type="EMBL" id="CAG2067393.1"/>
    </source>
</evidence>
<dbReference type="InterPro" id="IPR001304">
    <property type="entry name" value="C-type_lectin-like"/>
</dbReference>
<dbReference type="Pfam" id="PF00059">
    <property type="entry name" value="Lectin_C"/>
    <property type="match status" value="1"/>
</dbReference>
<dbReference type="EMBL" id="CAJPIN010068279">
    <property type="protein sequence ID" value="CAG2067393.1"/>
    <property type="molecule type" value="Genomic_DNA"/>
</dbReference>
<comment type="caution">
    <text evidence="3">The sequence shown here is derived from an EMBL/GenBank/DDBJ whole genome shotgun (WGS) entry which is preliminary data.</text>
</comment>
<feature type="compositionally biased region" description="Basic and acidic residues" evidence="1">
    <location>
        <begin position="22"/>
        <end position="31"/>
    </location>
</feature>
<sequence>MYDSELEAWPADNGWSDNEANDSSHERRGIERSGNPTCRRMSSASMLYLSVCLQVCYSRVFVCRYGSDLVLVESYSENNYTAGLASRSMGPLERHNHHYWLGLASLDSLRTNTLESAAGVLVSQYAGFWSLSQPNPLAGECVNVQITDEHQSWELTTCESLLPFLCRASACPT</sequence>
<feature type="domain" description="C-type lectin" evidence="2">
    <location>
        <begin position="56"/>
        <end position="167"/>
    </location>
</feature>
<feature type="non-terminal residue" evidence="3">
    <location>
        <position position="173"/>
    </location>
</feature>
<gene>
    <name evidence="3" type="ORF">TPAB3V08_LOCUS14336</name>
</gene>
<evidence type="ECO:0000313" key="4">
    <source>
        <dbReference type="Proteomes" id="UP001153148"/>
    </source>
</evidence>
<dbReference type="Gene3D" id="3.10.100.10">
    <property type="entry name" value="Mannose-Binding Protein A, subunit A"/>
    <property type="match status" value="1"/>
</dbReference>
<reference evidence="3" key="1">
    <citation type="submission" date="2021-03" db="EMBL/GenBank/DDBJ databases">
        <authorList>
            <person name="Tran Van P."/>
        </authorList>
    </citation>
    <scope>NUCLEOTIDE SEQUENCE</scope>
</reference>
<name>A0ABN7PPR9_TIMPD</name>